<evidence type="ECO:0000313" key="2">
    <source>
        <dbReference type="Proteomes" id="UP001597277"/>
    </source>
</evidence>
<dbReference type="Proteomes" id="UP001597277">
    <property type="component" value="Unassembled WGS sequence"/>
</dbReference>
<name>A0ABW4L8N2_9MICO</name>
<comment type="caution">
    <text evidence="1">The sequence shown here is derived from an EMBL/GenBank/DDBJ whole genome shotgun (WGS) entry which is preliminary data.</text>
</comment>
<proteinExistence type="predicted"/>
<organism evidence="1 2">
    <name type="scientific">Georgenia deserti</name>
    <dbReference type="NCBI Taxonomy" id="2093781"/>
    <lineage>
        <taxon>Bacteria</taxon>
        <taxon>Bacillati</taxon>
        <taxon>Actinomycetota</taxon>
        <taxon>Actinomycetes</taxon>
        <taxon>Micrococcales</taxon>
        <taxon>Bogoriellaceae</taxon>
        <taxon>Georgenia</taxon>
    </lineage>
</organism>
<gene>
    <name evidence="1" type="ORF">ACFSE6_18380</name>
</gene>
<keyword evidence="2" id="KW-1185">Reference proteome</keyword>
<accession>A0ABW4L8N2</accession>
<dbReference type="RefSeq" id="WP_388010859.1">
    <property type="nucleotide sequence ID" value="NZ_JBHUEE010000014.1"/>
</dbReference>
<reference evidence="2" key="1">
    <citation type="journal article" date="2019" name="Int. J. Syst. Evol. Microbiol.">
        <title>The Global Catalogue of Microorganisms (GCM) 10K type strain sequencing project: providing services to taxonomists for standard genome sequencing and annotation.</title>
        <authorList>
            <consortium name="The Broad Institute Genomics Platform"/>
            <consortium name="The Broad Institute Genome Sequencing Center for Infectious Disease"/>
            <person name="Wu L."/>
            <person name="Ma J."/>
        </authorList>
    </citation>
    <scope>NUCLEOTIDE SEQUENCE [LARGE SCALE GENOMIC DNA]</scope>
    <source>
        <strain evidence="2">JCM 17130</strain>
    </source>
</reference>
<dbReference type="EMBL" id="JBHUEE010000014">
    <property type="protein sequence ID" value="MFD1719813.1"/>
    <property type="molecule type" value="Genomic_DNA"/>
</dbReference>
<sequence>MADDHEPGDQDLQVFLTRDYGSTSIRTARHAGAVEKLRAGAWIARPDPEEARWRMRERNEKARCHALDRQLRSAHLFCLVSAALLHGCRVWQLPTGADVVQKNTATRARSRDVRRHSFSVPDHDVCQVDGLAVTSLERTLVDCARFLQPRDAMVIVDSGLALLSDPDKWHREESDSRVETARVRLLARLDGLGGRRGVRRARAVITHADAYAESAAESVLRWIAVAHGFPPPLTQYRIDVGGRTFFTDLAWRVVDGQVTRIVHAEFDGELKYGGELGQRELVREKEREDLIRERGDTFRRFVSGDLRSLPRTIQRLASAFPLSARASFRPVPDLLGVPRPARYRRRKRKPES</sequence>
<protein>
    <submittedName>
        <fullName evidence="1">Uncharacterized protein</fullName>
    </submittedName>
</protein>
<evidence type="ECO:0000313" key="1">
    <source>
        <dbReference type="EMBL" id="MFD1719813.1"/>
    </source>
</evidence>